<evidence type="ECO:0008006" key="3">
    <source>
        <dbReference type="Google" id="ProtNLM"/>
    </source>
</evidence>
<organism evidence="1 2">
    <name type="scientific">Pseudomonas flexibilis</name>
    <dbReference type="NCBI Taxonomy" id="706570"/>
    <lineage>
        <taxon>Bacteria</taxon>
        <taxon>Pseudomonadati</taxon>
        <taxon>Pseudomonadota</taxon>
        <taxon>Gammaproteobacteria</taxon>
        <taxon>Pseudomonadales</taxon>
        <taxon>Pseudomonadaceae</taxon>
        <taxon>Pseudomonas</taxon>
    </lineage>
</organism>
<reference evidence="1 2" key="1">
    <citation type="submission" date="2017-01" db="EMBL/GenBank/DDBJ databases">
        <authorList>
            <person name="Mah S.A."/>
            <person name="Swanson W.J."/>
            <person name="Moy G.W."/>
            <person name="Vacquier V.D."/>
        </authorList>
    </citation>
    <scope>NUCLEOTIDE SEQUENCE [LARGE SCALE GENOMIC DNA]</scope>
    <source>
        <strain evidence="1 2">ATCC 29606</strain>
    </source>
</reference>
<accession>A0A1N6WY21</accession>
<gene>
    <name evidence="1" type="ORF">SAMN05421672_11260</name>
</gene>
<name>A0A1N6WY21_9PSED</name>
<dbReference type="AlphaFoldDB" id="A0A1N6WY21"/>
<dbReference type="Gene3D" id="3.90.1480.20">
    <property type="entry name" value="Glycosyl transferase family 29"/>
    <property type="match status" value="1"/>
</dbReference>
<dbReference type="RefSeq" id="WP_139326733.1">
    <property type="nucleotide sequence ID" value="NZ_FTMC01000012.1"/>
</dbReference>
<evidence type="ECO:0000313" key="1">
    <source>
        <dbReference type="EMBL" id="SIQ95014.1"/>
    </source>
</evidence>
<dbReference type="Proteomes" id="UP000186079">
    <property type="component" value="Unassembled WGS sequence"/>
</dbReference>
<dbReference type="InterPro" id="IPR038578">
    <property type="entry name" value="GT29-like_sf"/>
</dbReference>
<proteinExistence type="predicted"/>
<evidence type="ECO:0000313" key="2">
    <source>
        <dbReference type="Proteomes" id="UP000186079"/>
    </source>
</evidence>
<dbReference type="EMBL" id="FTMC01000012">
    <property type="protein sequence ID" value="SIQ95014.1"/>
    <property type="molecule type" value="Genomic_DNA"/>
</dbReference>
<sequence>MRRYLAILKYLPNLFWYRLLTLLTFRRWCWFDDGTDVYKGKRVIIVGPAVSSLSYLSGAEIDSFDLVIRVNKSPHTIAGKEALIGARTDVLYHCCDEDPITGGGVIDVALLGKQSTKMVVYTYGEIAVAHNFYRCLFKYPELNFFRVHHKLYRDLKRTYKSRMPTTGLQALNHIMRSDFKELHITGFTFFKTAYADGYRDEYKSSSEAISLATGSGNHDPDDELRIFKEIYLSFKDSKCIYLDSALQQLMLC</sequence>
<protein>
    <recommendedName>
        <fullName evidence="3">Glycosyltransferase family 29 (Sialyltransferase)</fullName>
    </recommendedName>
</protein>